<evidence type="ECO:0000256" key="3">
    <source>
        <dbReference type="ARBA" id="ARBA00022676"/>
    </source>
</evidence>
<keyword evidence="7 11" id="KW-1133">Transmembrane helix</keyword>
<dbReference type="Gene3D" id="3.90.1480.20">
    <property type="entry name" value="Glycosyl transferase family 29"/>
    <property type="match status" value="1"/>
</dbReference>
<evidence type="ECO:0000256" key="4">
    <source>
        <dbReference type="ARBA" id="ARBA00022679"/>
    </source>
</evidence>
<keyword evidence="13" id="KW-1185">Reference proteome</keyword>
<dbReference type="GO" id="GO:0006491">
    <property type="term" value="P:N-glycan processing"/>
    <property type="evidence" value="ECO:0007669"/>
    <property type="project" value="TreeGrafter"/>
</dbReference>
<evidence type="ECO:0000256" key="6">
    <source>
        <dbReference type="ARBA" id="ARBA00022968"/>
    </source>
</evidence>
<dbReference type="GO" id="GO:0003828">
    <property type="term" value="F:alpha-N-acetylneuraminate alpha-2,8-sialyltransferase activity"/>
    <property type="evidence" value="ECO:0007669"/>
    <property type="project" value="TreeGrafter"/>
</dbReference>
<dbReference type="GO" id="GO:0000139">
    <property type="term" value="C:Golgi membrane"/>
    <property type="evidence" value="ECO:0007669"/>
    <property type="project" value="UniProtKB-SubCell"/>
</dbReference>
<gene>
    <name evidence="12" type="ORF">JZ751_006717</name>
</gene>
<dbReference type="InterPro" id="IPR001675">
    <property type="entry name" value="Glyco_trans_29"/>
</dbReference>
<keyword evidence="5 11" id="KW-0812">Transmembrane</keyword>
<sequence length="186" mass="21336">MLRRRCLKLSFVIVFSMTTGFSLFLHRLEISEETAPLPVEPYCKNLHDKFLAMKQLKSAQNATKFFMEVKEIMSCPWTRNLTQQLLHRTDLRSSCNASGKLFVTRNNTKLGQRITYEVDRKAFKLVDKMVYDMLPETHPWGTSRGLGRCAVVGNGGTLRNSNCGAEINSADFVIRFDMLFNRVPPH</sequence>
<reference evidence="12" key="1">
    <citation type="thesis" date="2021" institute="BYU ScholarsArchive" country="Provo, UT, USA">
        <title>Applications of and Algorithms for Genome Assembly and Genomic Analyses with an Emphasis on Marine Teleosts.</title>
        <authorList>
            <person name="Pickett B.D."/>
        </authorList>
    </citation>
    <scope>NUCLEOTIDE SEQUENCE</scope>
    <source>
        <strain evidence="12">HI-2016</strain>
    </source>
</reference>
<evidence type="ECO:0000256" key="9">
    <source>
        <dbReference type="ARBA" id="ARBA00023136"/>
    </source>
</evidence>
<evidence type="ECO:0000256" key="7">
    <source>
        <dbReference type="ARBA" id="ARBA00022989"/>
    </source>
</evidence>
<evidence type="ECO:0000313" key="13">
    <source>
        <dbReference type="Proteomes" id="UP000824540"/>
    </source>
</evidence>
<comment type="similarity">
    <text evidence="2">Belongs to the glycosyltransferase 29 family.</text>
</comment>
<proteinExistence type="inferred from homology"/>
<dbReference type="InterPro" id="IPR038578">
    <property type="entry name" value="GT29-like_sf"/>
</dbReference>
<accession>A0A8T2P3V1</accession>
<evidence type="ECO:0000256" key="10">
    <source>
        <dbReference type="ARBA" id="ARBA00023180"/>
    </source>
</evidence>
<dbReference type="InterPro" id="IPR050943">
    <property type="entry name" value="Glycosyltr_29_Sialyltrsf"/>
</dbReference>
<dbReference type="Proteomes" id="UP000824540">
    <property type="component" value="Unassembled WGS sequence"/>
</dbReference>
<name>A0A8T2P3V1_9TELE</name>
<keyword evidence="4" id="KW-0808">Transferase</keyword>
<evidence type="ECO:0000256" key="11">
    <source>
        <dbReference type="SAM" id="Phobius"/>
    </source>
</evidence>
<evidence type="ECO:0000256" key="5">
    <source>
        <dbReference type="ARBA" id="ARBA00022692"/>
    </source>
</evidence>
<dbReference type="OrthoDB" id="10264956at2759"/>
<keyword evidence="10" id="KW-0325">Glycoprotein</keyword>
<keyword evidence="8" id="KW-0333">Golgi apparatus</keyword>
<evidence type="ECO:0000256" key="2">
    <source>
        <dbReference type="ARBA" id="ARBA00006003"/>
    </source>
</evidence>
<keyword evidence="9 11" id="KW-0472">Membrane</keyword>
<dbReference type="PANTHER" id="PTHR11987:SF29">
    <property type="entry name" value="ALPHA-2,8-SIALYLTRANSFERASE 8F"/>
    <property type="match status" value="1"/>
</dbReference>
<dbReference type="PANTHER" id="PTHR11987">
    <property type="entry name" value="ALPHA-2,8-SIALYLTRANSFERASE"/>
    <property type="match status" value="1"/>
</dbReference>
<organism evidence="12 13">
    <name type="scientific">Albula glossodonta</name>
    <name type="common">roundjaw bonefish</name>
    <dbReference type="NCBI Taxonomy" id="121402"/>
    <lineage>
        <taxon>Eukaryota</taxon>
        <taxon>Metazoa</taxon>
        <taxon>Chordata</taxon>
        <taxon>Craniata</taxon>
        <taxon>Vertebrata</taxon>
        <taxon>Euteleostomi</taxon>
        <taxon>Actinopterygii</taxon>
        <taxon>Neopterygii</taxon>
        <taxon>Teleostei</taxon>
        <taxon>Albuliformes</taxon>
        <taxon>Albulidae</taxon>
        <taxon>Albula</taxon>
    </lineage>
</organism>
<dbReference type="GO" id="GO:0009311">
    <property type="term" value="P:oligosaccharide metabolic process"/>
    <property type="evidence" value="ECO:0007669"/>
    <property type="project" value="TreeGrafter"/>
</dbReference>
<feature type="transmembrane region" description="Helical" evidence="11">
    <location>
        <begin position="7"/>
        <end position="25"/>
    </location>
</feature>
<dbReference type="AlphaFoldDB" id="A0A8T2P3V1"/>
<keyword evidence="3" id="KW-0328">Glycosyltransferase</keyword>
<comment type="caution">
    <text evidence="12">The sequence shown here is derived from an EMBL/GenBank/DDBJ whole genome shotgun (WGS) entry which is preliminary data.</text>
</comment>
<dbReference type="EMBL" id="JAFBMS010000015">
    <property type="protein sequence ID" value="KAG9346406.1"/>
    <property type="molecule type" value="Genomic_DNA"/>
</dbReference>
<evidence type="ECO:0000256" key="1">
    <source>
        <dbReference type="ARBA" id="ARBA00004323"/>
    </source>
</evidence>
<evidence type="ECO:0000313" key="12">
    <source>
        <dbReference type="EMBL" id="KAG9346406.1"/>
    </source>
</evidence>
<keyword evidence="6" id="KW-0735">Signal-anchor</keyword>
<protein>
    <submittedName>
        <fullName evidence="12">Uncharacterized protein</fullName>
    </submittedName>
</protein>
<comment type="subcellular location">
    <subcellularLocation>
        <location evidence="1">Golgi apparatus membrane</location>
        <topology evidence="1">Single-pass type II membrane protein</topology>
    </subcellularLocation>
</comment>
<evidence type="ECO:0000256" key="8">
    <source>
        <dbReference type="ARBA" id="ARBA00023034"/>
    </source>
</evidence>
<dbReference type="Pfam" id="PF00777">
    <property type="entry name" value="Glyco_transf_29"/>
    <property type="match status" value="1"/>
</dbReference>